<keyword evidence="5 10" id="KW-0819">tRNA processing</keyword>
<dbReference type="Proteomes" id="UP000231267">
    <property type="component" value="Unassembled WGS sequence"/>
</dbReference>
<evidence type="ECO:0000313" key="15">
    <source>
        <dbReference type="Proteomes" id="UP000231267"/>
    </source>
</evidence>
<evidence type="ECO:0000256" key="8">
    <source>
        <dbReference type="ARBA" id="ARBA00022842"/>
    </source>
</evidence>
<dbReference type="InterPro" id="IPR039657">
    <property type="entry name" value="Dimethylallyltransferase"/>
</dbReference>
<dbReference type="SUPFAM" id="SSF52540">
    <property type="entry name" value="P-loop containing nucleoside triphosphate hydrolases"/>
    <property type="match status" value="1"/>
</dbReference>
<protein>
    <recommendedName>
        <fullName evidence="10">tRNA dimethylallyltransferase</fullName>
        <ecNumber evidence="10">2.5.1.75</ecNumber>
    </recommendedName>
    <alternativeName>
        <fullName evidence="10">Dimethylallyl diphosphate:tRNA dimethylallyltransferase</fullName>
        <shortName evidence="10">DMAPP:tRNA dimethylallyltransferase</shortName>
        <shortName evidence="10">DMATase</shortName>
    </alternativeName>
    <alternativeName>
        <fullName evidence="10">Isopentenyl-diphosphate:tRNA isopentenyltransferase</fullName>
        <shortName evidence="10">IPP transferase</shortName>
        <shortName evidence="10">IPPT</shortName>
        <shortName evidence="10">IPTase</shortName>
    </alternativeName>
</protein>
<dbReference type="AlphaFoldDB" id="A0A2J0LD45"/>
<keyword evidence="6 10" id="KW-0547">Nucleotide-binding</keyword>
<dbReference type="Pfam" id="PF01715">
    <property type="entry name" value="IPPT"/>
    <property type="match status" value="1"/>
</dbReference>
<feature type="binding site" evidence="10">
    <location>
        <begin position="15"/>
        <end position="20"/>
    </location>
    <ligand>
        <name>substrate</name>
    </ligand>
</feature>
<evidence type="ECO:0000256" key="7">
    <source>
        <dbReference type="ARBA" id="ARBA00022840"/>
    </source>
</evidence>
<dbReference type="PANTHER" id="PTHR11088:SF60">
    <property type="entry name" value="TRNA DIMETHYLALLYLTRANSFERASE"/>
    <property type="match status" value="1"/>
</dbReference>
<feature type="binding site" evidence="10">
    <location>
        <begin position="13"/>
        <end position="20"/>
    </location>
    <ligand>
        <name>ATP</name>
        <dbReference type="ChEBI" id="CHEBI:30616"/>
    </ligand>
</feature>
<organism evidence="14 15">
    <name type="scientific">Candidatus Taenaricola geysiri</name>
    <dbReference type="NCBI Taxonomy" id="1974752"/>
    <lineage>
        <taxon>Bacteria</taxon>
        <taxon>Pseudomonadati</taxon>
        <taxon>Candidatus Omnitrophota</taxon>
        <taxon>Candidatus Taenaricola</taxon>
    </lineage>
</organism>
<evidence type="ECO:0000256" key="4">
    <source>
        <dbReference type="ARBA" id="ARBA00022679"/>
    </source>
</evidence>
<dbReference type="HAMAP" id="MF_00185">
    <property type="entry name" value="IPP_trans"/>
    <property type="match status" value="1"/>
</dbReference>
<dbReference type="GO" id="GO:0006400">
    <property type="term" value="P:tRNA modification"/>
    <property type="evidence" value="ECO:0007669"/>
    <property type="project" value="TreeGrafter"/>
</dbReference>
<evidence type="ECO:0000256" key="12">
    <source>
        <dbReference type="RuleBase" id="RU003784"/>
    </source>
</evidence>
<comment type="subunit">
    <text evidence="10">Monomer.</text>
</comment>
<gene>
    <name evidence="10" type="primary">miaA</name>
    <name evidence="14" type="ORF">COW11_06625</name>
</gene>
<comment type="caution">
    <text evidence="14">The sequence shown here is derived from an EMBL/GenBank/DDBJ whole genome shotgun (WGS) entry which is preliminary data.</text>
</comment>
<name>A0A2J0LD45_9BACT</name>
<dbReference type="Gene3D" id="1.10.20.140">
    <property type="match status" value="1"/>
</dbReference>
<evidence type="ECO:0000256" key="11">
    <source>
        <dbReference type="RuleBase" id="RU003783"/>
    </source>
</evidence>
<evidence type="ECO:0000256" key="5">
    <source>
        <dbReference type="ARBA" id="ARBA00022694"/>
    </source>
</evidence>
<dbReference type="FunFam" id="1.10.20.140:FF:000001">
    <property type="entry name" value="tRNA dimethylallyltransferase"/>
    <property type="match status" value="1"/>
</dbReference>
<comment type="cofactor">
    <cofactor evidence="1 10">
        <name>Mg(2+)</name>
        <dbReference type="ChEBI" id="CHEBI:18420"/>
    </cofactor>
</comment>
<dbReference type="GO" id="GO:0005524">
    <property type="term" value="F:ATP binding"/>
    <property type="evidence" value="ECO:0007669"/>
    <property type="project" value="UniProtKB-UniRule"/>
</dbReference>
<dbReference type="EC" id="2.5.1.75" evidence="10"/>
<sequence>MPMKKAKVIFLVGPTGAGKTAVSVKLAKKIKGEIICCDSMQIYKGMDILTAQPSKKEKAAIRHHLFCIRKPSEPFSVAEYRKLALKKIDVIHRNGRVPVFTGGTGLYAQAVLDGLFSSPVEDLVLRKKLYAYAKKYGSRRLHERLKKIDPAASRKIHPNDIRRVVRAFEVYKTTGSTISDLKNTATSGGVRAKYKCRIVCLFYKNRQAQYKKINDRVEEMFESGLVDEVKRLLKVKLSKTASCALGIKQVKGLINGVYSLHDTKELLKRDTRRYAKRQISWFKRDKAIKPVAIDSQNIKKILDSVLALI</sequence>
<dbReference type="NCBIfam" id="TIGR00174">
    <property type="entry name" value="miaA"/>
    <property type="match status" value="1"/>
</dbReference>
<comment type="similarity">
    <text evidence="3 10 13">Belongs to the IPP transferase family.</text>
</comment>
<feature type="site" description="Interaction with substrate tRNA" evidence="10">
    <location>
        <position position="126"/>
    </location>
</feature>
<feature type="site" description="Interaction with substrate tRNA" evidence="10">
    <location>
        <position position="104"/>
    </location>
</feature>
<evidence type="ECO:0000256" key="2">
    <source>
        <dbReference type="ARBA" id="ARBA00003213"/>
    </source>
</evidence>
<keyword evidence="7 10" id="KW-0067">ATP-binding</keyword>
<dbReference type="InterPro" id="IPR018022">
    <property type="entry name" value="IPT"/>
</dbReference>
<comment type="catalytic activity">
    <reaction evidence="9 10 11">
        <text>adenosine(37) in tRNA + dimethylallyl diphosphate = N(6)-dimethylallyladenosine(37) in tRNA + diphosphate</text>
        <dbReference type="Rhea" id="RHEA:26482"/>
        <dbReference type="Rhea" id="RHEA-COMP:10162"/>
        <dbReference type="Rhea" id="RHEA-COMP:10375"/>
        <dbReference type="ChEBI" id="CHEBI:33019"/>
        <dbReference type="ChEBI" id="CHEBI:57623"/>
        <dbReference type="ChEBI" id="CHEBI:74411"/>
        <dbReference type="ChEBI" id="CHEBI:74415"/>
        <dbReference type="EC" id="2.5.1.75"/>
    </reaction>
</comment>
<evidence type="ECO:0000256" key="6">
    <source>
        <dbReference type="ARBA" id="ARBA00022741"/>
    </source>
</evidence>
<keyword evidence="4 10" id="KW-0808">Transferase</keyword>
<dbReference type="PANTHER" id="PTHR11088">
    <property type="entry name" value="TRNA DIMETHYLALLYLTRANSFERASE"/>
    <property type="match status" value="1"/>
</dbReference>
<reference evidence="14 15" key="1">
    <citation type="submission" date="2017-09" db="EMBL/GenBank/DDBJ databases">
        <title>Depth-based differentiation of microbial function through sediment-hosted aquifers and enrichment of novel symbionts in the deep terrestrial subsurface.</title>
        <authorList>
            <person name="Probst A.J."/>
            <person name="Ladd B."/>
            <person name="Jarett J.K."/>
            <person name="Geller-Mcgrath D.E."/>
            <person name="Sieber C.M."/>
            <person name="Emerson J.B."/>
            <person name="Anantharaman K."/>
            <person name="Thomas B.C."/>
            <person name="Malmstrom R."/>
            <person name="Stieglmeier M."/>
            <person name="Klingl A."/>
            <person name="Woyke T."/>
            <person name="Ryan C.M."/>
            <person name="Banfield J.F."/>
        </authorList>
    </citation>
    <scope>NUCLEOTIDE SEQUENCE [LARGE SCALE GENOMIC DNA]</scope>
    <source>
        <strain evidence="14">CG12_big_fil_rev_8_21_14_0_65_43_15</strain>
    </source>
</reference>
<evidence type="ECO:0000256" key="10">
    <source>
        <dbReference type="HAMAP-Rule" id="MF_00185"/>
    </source>
</evidence>
<evidence type="ECO:0000256" key="3">
    <source>
        <dbReference type="ARBA" id="ARBA00005842"/>
    </source>
</evidence>
<keyword evidence="8 10" id="KW-0460">Magnesium</keyword>
<evidence type="ECO:0000256" key="1">
    <source>
        <dbReference type="ARBA" id="ARBA00001946"/>
    </source>
</evidence>
<proteinExistence type="inferred from homology"/>
<evidence type="ECO:0000256" key="13">
    <source>
        <dbReference type="RuleBase" id="RU003785"/>
    </source>
</evidence>
<dbReference type="InterPro" id="IPR027417">
    <property type="entry name" value="P-loop_NTPase"/>
</dbReference>
<feature type="region of interest" description="Interaction with substrate tRNA" evidence="10">
    <location>
        <begin position="38"/>
        <end position="41"/>
    </location>
</feature>
<dbReference type="Gene3D" id="3.40.50.300">
    <property type="entry name" value="P-loop containing nucleotide triphosphate hydrolases"/>
    <property type="match status" value="1"/>
</dbReference>
<accession>A0A2J0LD45</accession>
<comment type="function">
    <text evidence="2 10 12">Catalyzes the transfer of a dimethylallyl group onto the adenine at position 37 in tRNAs that read codons beginning with uridine, leading to the formation of N6-(dimethylallyl)adenosine (i(6)A).</text>
</comment>
<dbReference type="EMBL" id="PFGP01000152">
    <property type="protein sequence ID" value="PIW65795.1"/>
    <property type="molecule type" value="Genomic_DNA"/>
</dbReference>
<evidence type="ECO:0000256" key="9">
    <source>
        <dbReference type="ARBA" id="ARBA00049563"/>
    </source>
</evidence>
<comment type="caution">
    <text evidence="10">Lacks conserved residue(s) required for the propagation of feature annotation.</text>
</comment>
<dbReference type="GO" id="GO:0052381">
    <property type="term" value="F:tRNA dimethylallyltransferase activity"/>
    <property type="evidence" value="ECO:0007669"/>
    <property type="project" value="UniProtKB-UniRule"/>
</dbReference>
<evidence type="ECO:0000313" key="14">
    <source>
        <dbReference type="EMBL" id="PIW65795.1"/>
    </source>
</evidence>